<evidence type="ECO:0000313" key="3">
    <source>
        <dbReference type="Proteomes" id="UP000236047"/>
    </source>
</evidence>
<evidence type="ECO:0000259" key="1">
    <source>
        <dbReference type="Pfam" id="PF11716"/>
    </source>
</evidence>
<dbReference type="InterPro" id="IPR024344">
    <property type="entry name" value="MDMPI_metal-binding"/>
</dbReference>
<keyword evidence="3" id="KW-1185">Reference proteome</keyword>
<dbReference type="AlphaFoldDB" id="A0A2N8PHD7"/>
<dbReference type="InterPro" id="IPR034660">
    <property type="entry name" value="DinB/YfiT-like"/>
</dbReference>
<dbReference type="Proteomes" id="UP000236047">
    <property type="component" value="Unassembled WGS sequence"/>
</dbReference>
<feature type="domain" description="Mycothiol-dependent maleylpyruvate isomerase metal-binding" evidence="1">
    <location>
        <begin position="14"/>
        <end position="130"/>
    </location>
</feature>
<comment type="caution">
    <text evidence="2">The sequence shown here is derived from an EMBL/GenBank/DDBJ whole genome shotgun (WGS) entry which is preliminary data.</text>
</comment>
<organism evidence="2 3">
    <name type="scientific">Streptomyces noursei</name>
    <name type="common">Streptomyces albulus</name>
    <dbReference type="NCBI Taxonomy" id="1971"/>
    <lineage>
        <taxon>Bacteria</taxon>
        <taxon>Bacillati</taxon>
        <taxon>Actinomycetota</taxon>
        <taxon>Actinomycetes</taxon>
        <taxon>Kitasatosporales</taxon>
        <taxon>Streptomycetaceae</taxon>
        <taxon>Streptomyces</taxon>
    </lineage>
</organism>
<dbReference type="Pfam" id="PF11716">
    <property type="entry name" value="MDMPI_N"/>
    <property type="match status" value="1"/>
</dbReference>
<sequence length="190" mass="20675">MTEVIELLGKTLTHTTRLLKNVTPEQYGQPTPCAEFDVYALANHLVAGNLYYVRLAQGGAPDFSLFAQDQIGGRQPGDAYAQGAEDALDAWRTEGAVERQMPMPMPGGGQGPLVTDLHLLEATLHGWDVATATGQDRRGDPDAVQAVHQRWYGRFPDALRSQTRLFDPSRPVPEGAPALDEIAAHFGRTV</sequence>
<evidence type="ECO:0000313" key="2">
    <source>
        <dbReference type="EMBL" id="PNE40431.1"/>
    </source>
</evidence>
<dbReference type="NCBIfam" id="TIGR03086">
    <property type="entry name" value="TIGR03086 family metal-binding protein"/>
    <property type="match status" value="1"/>
</dbReference>
<reference evidence="3" key="1">
    <citation type="submission" date="2015-09" db="EMBL/GenBank/DDBJ databases">
        <authorList>
            <person name="Graham D.E."/>
            <person name="Mahan K.M."/>
            <person name="Klingeman D.M."/>
            <person name="Fida T."/>
            <person name="Giannone R.J."/>
            <person name="Hettich R.L."/>
            <person name="Parry R.J."/>
            <person name="Spain J.C."/>
        </authorList>
    </citation>
    <scope>NUCLEOTIDE SEQUENCE [LARGE SCALE GENOMIC DNA]</scope>
    <source>
        <strain evidence="3">JCM 4701</strain>
    </source>
</reference>
<dbReference type="InterPro" id="IPR017517">
    <property type="entry name" value="Maleyloyr_isom"/>
</dbReference>
<dbReference type="NCBIfam" id="TIGR03083">
    <property type="entry name" value="maleylpyruvate isomerase family mycothiol-dependent enzyme"/>
    <property type="match status" value="1"/>
</dbReference>
<dbReference type="GO" id="GO:0046872">
    <property type="term" value="F:metal ion binding"/>
    <property type="evidence" value="ECO:0007669"/>
    <property type="project" value="InterPro"/>
</dbReference>
<dbReference type="EMBL" id="LJSN01000002">
    <property type="protein sequence ID" value="PNE40431.1"/>
    <property type="molecule type" value="Genomic_DNA"/>
</dbReference>
<name>A0A2N8PHD7_STRNR</name>
<dbReference type="InterPro" id="IPR017520">
    <property type="entry name" value="CHP03086"/>
</dbReference>
<accession>A0A2N8PHD7</accession>
<dbReference type="RefSeq" id="WP_180990064.1">
    <property type="nucleotide sequence ID" value="NZ_LJSN01000002.1"/>
</dbReference>
<protein>
    <recommendedName>
        <fullName evidence="1">Mycothiol-dependent maleylpyruvate isomerase metal-binding domain-containing protein</fullName>
    </recommendedName>
</protein>
<proteinExistence type="predicted"/>
<dbReference type="SUPFAM" id="SSF109854">
    <property type="entry name" value="DinB/YfiT-like putative metalloenzymes"/>
    <property type="match status" value="1"/>
</dbReference>
<gene>
    <name evidence="2" type="ORF">AOB60_05675</name>
</gene>
<dbReference type="Gene3D" id="1.20.120.450">
    <property type="entry name" value="dinb family like domain"/>
    <property type="match status" value="1"/>
</dbReference>